<evidence type="ECO:0000256" key="3">
    <source>
        <dbReference type="ARBA" id="ARBA00022898"/>
    </source>
</evidence>
<name>A0A6N6VY49_9BACT</name>
<dbReference type="CDD" id="cd00609">
    <property type="entry name" value="AAT_like"/>
    <property type="match status" value="1"/>
</dbReference>
<evidence type="ECO:0000313" key="8">
    <source>
        <dbReference type="Proteomes" id="UP000437748"/>
    </source>
</evidence>
<comment type="similarity">
    <text evidence="5">Belongs to the class-II pyridoxal-phosphate-dependent aminotransferase family. MalY/PatB cystathionine beta-lyase subfamily.</text>
</comment>
<evidence type="ECO:0000256" key="4">
    <source>
        <dbReference type="ARBA" id="ARBA00023239"/>
    </source>
</evidence>
<dbReference type="PANTHER" id="PTHR43525:SF1">
    <property type="entry name" value="PROTEIN MALY"/>
    <property type="match status" value="1"/>
</dbReference>
<dbReference type="InterPro" id="IPR027619">
    <property type="entry name" value="C-S_lyase_PatB-like"/>
</dbReference>
<dbReference type="Pfam" id="PF00155">
    <property type="entry name" value="Aminotran_1_2"/>
    <property type="match status" value="1"/>
</dbReference>
<dbReference type="Proteomes" id="UP000437748">
    <property type="component" value="Unassembled WGS sequence"/>
</dbReference>
<sequence length="393" mass="45245">MSKYNFDKEFNRIGSSCYKWDGRKKFLGYPDVLPMHVADMDFQCAPEILEVIQERAAHPSFGYAIYDGSHFVTLSEWIFNQHQWKISPSWCLYSPSIVTSLSLCIHSLTTENEGIIIQTPIYPPFMEVIRNNKRNLLVNRLKLNANGNYEINFDDFEDLCKNKNAKMFILCSPHNPVGRVWTKNELIKISEICLKYNIIIVSDEIHSDLVYKPNKHINISSISNEVSQNTITCISPSKTFNIPGISSSAIIIENKILRNKLNSSIDKFHLFLPSVFSVLAFDAAYKFGNNWYQNLMLYLENNQSILKKWSIENHEYIDYSSPEATYLGWLSFKKIKLNDSELKKFIYEKAHVALDPGSRFGTGGENFMRINFACPKSQLETALHKLKCALNSI</sequence>
<dbReference type="InterPro" id="IPR051798">
    <property type="entry name" value="Class-II_PLP-Dep_Aminotrans"/>
</dbReference>
<dbReference type="AlphaFoldDB" id="A0A6N6VY49"/>
<proteinExistence type="inferred from homology"/>
<comment type="caution">
    <text evidence="7">The sequence shown here is derived from an EMBL/GenBank/DDBJ whole genome shotgun (WGS) entry which is preliminary data.</text>
</comment>
<evidence type="ECO:0000256" key="5">
    <source>
        <dbReference type="ARBA" id="ARBA00037974"/>
    </source>
</evidence>
<dbReference type="EMBL" id="WFLM01000003">
    <property type="protein sequence ID" value="KAB8039025.1"/>
    <property type="molecule type" value="Genomic_DNA"/>
</dbReference>
<feature type="domain" description="Aminotransferase class I/classII large" evidence="6">
    <location>
        <begin position="31"/>
        <end position="386"/>
    </location>
</feature>
<dbReference type="InterPro" id="IPR015422">
    <property type="entry name" value="PyrdxlP-dep_Trfase_small"/>
</dbReference>
<dbReference type="SUPFAM" id="SSF53383">
    <property type="entry name" value="PLP-dependent transferases"/>
    <property type="match status" value="1"/>
</dbReference>
<evidence type="ECO:0000256" key="1">
    <source>
        <dbReference type="ARBA" id="ARBA00001933"/>
    </source>
</evidence>
<dbReference type="Gene3D" id="3.90.1150.10">
    <property type="entry name" value="Aspartate Aminotransferase, domain 1"/>
    <property type="match status" value="1"/>
</dbReference>
<dbReference type="RefSeq" id="WP_153420423.1">
    <property type="nucleotide sequence ID" value="NZ_WFLM01000003.1"/>
</dbReference>
<gene>
    <name evidence="7" type="ORF">GCL60_09205</name>
</gene>
<dbReference type="InterPro" id="IPR015424">
    <property type="entry name" value="PyrdxlP-dep_Trfase"/>
</dbReference>
<dbReference type="Gene3D" id="3.40.640.10">
    <property type="entry name" value="Type I PLP-dependent aspartate aminotransferase-like (Major domain)"/>
    <property type="match status" value="1"/>
</dbReference>
<comment type="cofactor">
    <cofactor evidence="1">
        <name>pyridoxal 5'-phosphate</name>
        <dbReference type="ChEBI" id="CHEBI:597326"/>
    </cofactor>
</comment>
<dbReference type="PANTHER" id="PTHR43525">
    <property type="entry name" value="PROTEIN MALY"/>
    <property type="match status" value="1"/>
</dbReference>
<dbReference type="InterPro" id="IPR004839">
    <property type="entry name" value="Aminotransferase_I/II_large"/>
</dbReference>
<evidence type="ECO:0000259" key="6">
    <source>
        <dbReference type="Pfam" id="PF00155"/>
    </source>
</evidence>
<reference evidence="7 8" key="1">
    <citation type="submission" date="2019-10" db="EMBL/GenBank/DDBJ databases">
        <title>New species of Slilvanegrellaceae.</title>
        <authorList>
            <person name="Pitt A."/>
            <person name="Hahn M.W."/>
        </authorList>
    </citation>
    <scope>NUCLEOTIDE SEQUENCE [LARGE SCALE GENOMIC DNA]</scope>
    <source>
        <strain evidence="7 8">SP-Ram-0.45-NSY-1</strain>
    </source>
</reference>
<dbReference type="EC" id="4.4.1.13" evidence="2"/>
<evidence type="ECO:0000256" key="2">
    <source>
        <dbReference type="ARBA" id="ARBA00012224"/>
    </source>
</evidence>
<evidence type="ECO:0000313" key="7">
    <source>
        <dbReference type="EMBL" id="KAB8039025.1"/>
    </source>
</evidence>
<dbReference type="NCBIfam" id="TIGR04350">
    <property type="entry name" value="C_S_lyase_PatB"/>
    <property type="match status" value="1"/>
</dbReference>
<accession>A0A6N6VY49</accession>
<dbReference type="GO" id="GO:0047804">
    <property type="term" value="F:cysteine-S-conjugate beta-lyase activity"/>
    <property type="evidence" value="ECO:0007669"/>
    <property type="project" value="UniProtKB-EC"/>
</dbReference>
<organism evidence="7 8">
    <name type="scientific">Silvanigrella paludirubra</name>
    <dbReference type="NCBI Taxonomy" id="2499159"/>
    <lineage>
        <taxon>Bacteria</taxon>
        <taxon>Pseudomonadati</taxon>
        <taxon>Bdellovibrionota</taxon>
        <taxon>Oligoflexia</taxon>
        <taxon>Silvanigrellales</taxon>
        <taxon>Silvanigrellaceae</taxon>
        <taxon>Silvanigrella</taxon>
    </lineage>
</organism>
<dbReference type="OrthoDB" id="9803354at2"/>
<dbReference type="InterPro" id="IPR015421">
    <property type="entry name" value="PyrdxlP-dep_Trfase_major"/>
</dbReference>
<dbReference type="GO" id="GO:0030170">
    <property type="term" value="F:pyridoxal phosphate binding"/>
    <property type="evidence" value="ECO:0007669"/>
    <property type="project" value="InterPro"/>
</dbReference>
<keyword evidence="4 7" id="KW-0456">Lyase</keyword>
<protein>
    <recommendedName>
        <fullName evidence="2">cysteine-S-conjugate beta-lyase</fullName>
        <ecNumber evidence="2">4.4.1.13</ecNumber>
    </recommendedName>
</protein>
<keyword evidence="3" id="KW-0663">Pyridoxal phosphate</keyword>
<keyword evidence="8" id="KW-1185">Reference proteome</keyword>